<reference evidence="15 16" key="1">
    <citation type="submission" date="2019-10" db="EMBL/GenBank/DDBJ databases">
        <title>Cognatihalovulum marinum gen. nov. sp. nov., a new member of the family Rhodobacteraceae isolated from deep seawater of the Northwest Indian Ocean.</title>
        <authorList>
            <person name="Ruan C."/>
            <person name="Wang J."/>
            <person name="Zheng X."/>
            <person name="Song L."/>
            <person name="Zhu Y."/>
            <person name="Huang Y."/>
            <person name="Lu Z."/>
            <person name="Du W."/>
            <person name="Huang L."/>
            <person name="Dai X."/>
        </authorList>
    </citation>
    <scope>NUCLEOTIDE SEQUENCE [LARGE SCALE GENOMIC DNA]</scope>
    <source>
        <strain evidence="15 16">2CG4</strain>
    </source>
</reference>
<dbReference type="SFLD" id="SFLDG01136">
    <property type="entry name" value="C1.6:_Phosphoserine_Phosphatas"/>
    <property type="match status" value="1"/>
</dbReference>
<evidence type="ECO:0000256" key="3">
    <source>
        <dbReference type="ARBA" id="ARBA00009184"/>
    </source>
</evidence>
<comment type="cofactor">
    <cofactor evidence="1">
        <name>Mg(2+)</name>
        <dbReference type="ChEBI" id="CHEBI:18420"/>
    </cofactor>
</comment>
<dbReference type="RefSeq" id="WP_154446677.1">
    <property type="nucleotide sequence ID" value="NZ_WIND01000007.1"/>
</dbReference>
<protein>
    <recommendedName>
        <fullName evidence="5">Phosphoserine phosphatase</fullName>
        <ecNumber evidence="4">3.1.3.3</ecNumber>
    </recommendedName>
    <alternativeName>
        <fullName evidence="11">O-phosphoserine phosphohydrolase</fullName>
    </alternativeName>
</protein>
<dbReference type="InterPro" id="IPR004469">
    <property type="entry name" value="PSP"/>
</dbReference>
<dbReference type="GO" id="GO:0006564">
    <property type="term" value="P:L-serine biosynthetic process"/>
    <property type="evidence" value="ECO:0007669"/>
    <property type="project" value="UniProtKB-KW"/>
</dbReference>
<evidence type="ECO:0000256" key="12">
    <source>
        <dbReference type="ARBA" id="ARBA00048138"/>
    </source>
</evidence>
<organism evidence="15 16">
    <name type="scientific">Halovulum marinum</name>
    <dbReference type="NCBI Taxonomy" id="2662447"/>
    <lineage>
        <taxon>Bacteria</taxon>
        <taxon>Pseudomonadati</taxon>
        <taxon>Pseudomonadota</taxon>
        <taxon>Alphaproteobacteria</taxon>
        <taxon>Rhodobacterales</taxon>
        <taxon>Paracoccaceae</taxon>
        <taxon>Halovulum</taxon>
    </lineage>
</organism>
<dbReference type="InterPro" id="IPR023214">
    <property type="entry name" value="HAD_sf"/>
</dbReference>
<dbReference type="PANTHER" id="PTHR43344:SF2">
    <property type="entry name" value="PHOSPHOSERINE PHOSPHATASE"/>
    <property type="match status" value="1"/>
</dbReference>
<keyword evidence="10" id="KW-0718">Serine biosynthesis</keyword>
<evidence type="ECO:0000256" key="7">
    <source>
        <dbReference type="ARBA" id="ARBA00022723"/>
    </source>
</evidence>
<evidence type="ECO:0000256" key="4">
    <source>
        <dbReference type="ARBA" id="ARBA00012640"/>
    </source>
</evidence>
<dbReference type="SUPFAM" id="SSF56784">
    <property type="entry name" value="HAD-like"/>
    <property type="match status" value="1"/>
</dbReference>
<comment type="catalytic activity">
    <reaction evidence="12">
        <text>O-phospho-L-serine + H2O = L-serine + phosphate</text>
        <dbReference type="Rhea" id="RHEA:21208"/>
        <dbReference type="ChEBI" id="CHEBI:15377"/>
        <dbReference type="ChEBI" id="CHEBI:33384"/>
        <dbReference type="ChEBI" id="CHEBI:43474"/>
        <dbReference type="ChEBI" id="CHEBI:57524"/>
        <dbReference type="EC" id="3.1.3.3"/>
    </reaction>
</comment>
<sequence>MTQKIAVLTAAGPLPRADVETALARLAADPAGLKPLGASAAEVALPAGAAPDMDALREGLCLDVNLVPAEGRAKRILIADMDSTIIGVECIDELADFAGVKPQVAEITERAMRGELDFEQAIDARVGLLKNLSTGALQQCYDQRVRLNPGARALVQAMNAAGARTALVSGGFTFFTSRVAAAAGFASNQANVLDEADGRLAGTVRRPVLGREAKAAALRALCEELGVGPEAAVAIGDGANDLDMIRMAGLGVAYRAKPALRAEADAVLDHSDLTAVLALQGLTG</sequence>
<evidence type="ECO:0000256" key="10">
    <source>
        <dbReference type="ARBA" id="ARBA00023299"/>
    </source>
</evidence>
<comment type="pathway">
    <text evidence="2">Amino-acid biosynthesis; L-serine biosynthesis; L-serine from 3-phospho-D-glycerate: step 3/3.</text>
</comment>
<dbReference type="EC" id="3.1.3.3" evidence="4"/>
<comment type="caution">
    <text evidence="15">The sequence shown here is derived from an EMBL/GenBank/DDBJ whole genome shotgun (WGS) entry which is preliminary data.</text>
</comment>
<dbReference type="SFLD" id="SFLDF00029">
    <property type="entry name" value="phosphoserine_phosphatase"/>
    <property type="match status" value="1"/>
</dbReference>
<dbReference type="UniPathway" id="UPA00135">
    <property type="reaction ID" value="UER00198"/>
</dbReference>
<evidence type="ECO:0000313" key="16">
    <source>
        <dbReference type="Proteomes" id="UP000474957"/>
    </source>
</evidence>
<evidence type="ECO:0000256" key="6">
    <source>
        <dbReference type="ARBA" id="ARBA00022605"/>
    </source>
</evidence>
<dbReference type="Gene3D" id="3.40.50.1000">
    <property type="entry name" value="HAD superfamily/HAD-like"/>
    <property type="match status" value="1"/>
</dbReference>
<comment type="catalytic activity">
    <reaction evidence="13">
        <text>O-phospho-D-serine + H2O = D-serine + phosphate</text>
        <dbReference type="Rhea" id="RHEA:24873"/>
        <dbReference type="ChEBI" id="CHEBI:15377"/>
        <dbReference type="ChEBI" id="CHEBI:35247"/>
        <dbReference type="ChEBI" id="CHEBI:43474"/>
        <dbReference type="ChEBI" id="CHEBI:58680"/>
        <dbReference type="EC" id="3.1.3.3"/>
    </reaction>
</comment>
<dbReference type="NCBIfam" id="TIGR01488">
    <property type="entry name" value="HAD-SF-IB"/>
    <property type="match status" value="1"/>
</dbReference>
<dbReference type="InterPro" id="IPR036412">
    <property type="entry name" value="HAD-like_sf"/>
</dbReference>
<dbReference type="AlphaFoldDB" id="A0A6L5Z2F6"/>
<name>A0A6L5Z2F6_9RHOB</name>
<dbReference type="SFLD" id="SFLDS00003">
    <property type="entry name" value="Haloacid_Dehalogenase"/>
    <property type="match status" value="1"/>
</dbReference>
<feature type="active site" description="Nucleophile" evidence="14">
    <location>
        <position position="80"/>
    </location>
</feature>
<dbReference type="GO" id="GO:0000287">
    <property type="term" value="F:magnesium ion binding"/>
    <property type="evidence" value="ECO:0007669"/>
    <property type="project" value="TreeGrafter"/>
</dbReference>
<dbReference type="GO" id="GO:0036424">
    <property type="term" value="F:L-phosphoserine phosphatase activity"/>
    <property type="evidence" value="ECO:0007669"/>
    <property type="project" value="InterPro"/>
</dbReference>
<accession>A0A6L5Z2F6</accession>
<dbReference type="Proteomes" id="UP000474957">
    <property type="component" value="Unassembled WGS sequence"/>
</dbReference>
<keyword evidence="7" id="KW-0479">Metal-binding</keyword>
<evidence type="ECO:0000256" key="14">
    <source>
        <dbReference type="PIRSR" id="PIRSR604469-1"/>
    </source>
</evidence>
<dbReference type="EMBL" id="WIND01000007">
    <property type="protein sequence ID" value="MSU90202.1"/>
    <property type="molecule type" value="Genomic_DNA"/>
</dbReference>
<keyword evidence="16" id="KW-1185">Reference proteome</keyword>
<dbReference type="NCBIfam" id="TIGR00338">
    <property type="entry name" value="serB"/>
    <property type="match status" value="1"/>
</dbReference>
<dbReference type="PANTHER" id="PTHR43344">
    <property type="entry name" value="PHOSPHOSERINE PHOSPHATASE"/>
    <property type="match status" value="1"/>
</dbReference>
<feature type="active site" description="Proton donor" evidence="14">
    <location>
        <position position="82"/>
    </location>
</feature>
<keyword evidence="8 15" id="KW-0378">Hydrolase</keyword>
<evidence type="ECO:0000256" key="1">
    <source>
        <dbReference type="ARBA" id="ARBA00001946"/>
    </source>
</evidence>
<dbReference type="Pfam" id="PF00702">
    <property type="entry name" value="Hydrolase"/>
    <property type="match status" value="1"/>
</dbReference>
<proteinExistence type="inferred from homology"/>
<dbReference type="SFLD" id="SFLDG01137">
    <property type="entry name" value="C1.6.1:_Phosphoserine_Phosphat"/>
    <property type="match status" value="1"/>
</dbReference>
<dbReference type="InterPro" id="IPR050582">
    <property type="entry name" value="HAD-like_SerB"/>
</dbReference>
<gene>
    <name evidence="15" type="primary">serB</name>
    <name evidence="15" type="ORF">GE300_11325</name>
</gene>
<keyword evidence="9" id="KW-0460">Magnesium</keyword>
<evidence type="ECO:0000313" key="15">
    <source>
        <dbReference type="EMBL" id="MSU90202.1"/>
    </source>
</evidence>
<evidence type="ECO:0000256" key="9">
    <source>
        <dbReference type="ARBA" id="ARBA00022842"/>
    </source>
</evidence>
<evidence type="ECO:0000256" key="5">
    <source>
        <dbReference type="ARBA" id="ARBA00015196"/>
    </source>
</evidence>
<evidence type="ECO:0000256" key="2">
    <source>
        <dbReference type="ARBA" id="ARBA00005135"/>
    </source>
</evidence>
<dbReference type="GO" id="GO:0005737">
    <property type="term" value="C:cytoplasm"/>
    <property type="evidence" value="ECO:0007669"/>
    <property type="project" value="TreeGrafter"/>
</dbReference>
<evidence type="ECO:0000256" key="8">
    <source>
        <dbReference type="ARBA" id="ARBA00022801"/>
    </source>
</evidence>
<evidence type="ECO:0000256" key="11">
    <source>
        <dbReference type="ARBA" id="ARBA00031693"/>
    </source>
</evidence>
<keyword evidence="6" id="KW-0028">Amino-acid biosynthesis</keyword>
<evidence type="ECO:0000256" key="13">
    <source>
        <dbReference type="ARBA" id="ARBA00048523"/>
    </source>
</evidence>
<comment type="similarity">
    <text evidence="3">Belongs to the HAD-like hydrolase superfamily. SerB family.</text>
</comment>